<feature type="domain" description="LHH" evidence="1">
    <location>
        <begin position="23"/>
        <end position="101"/>
    </location>
</feature>
<name>A0ABY3CS76_9CORY</name>
<evidence type="ECO:0000313" key="3">
    <source>
        <dbReference type="Proteomes" id="UP000316859"/>
    </source>
</evidence>
<evidence type="ECO:0000313" key="2">
    <source>
        <dbReference type="EMBL" id="TRX47043.1"/>
    </source>
</evidence>
<reference evidence="2 3" key="1">
    <citation type="submission" date="2019-07" db="EMBL/GenBank/DDBJ databases">
        <title>Draft genome of C. aurimucosum strain 2299.</title>
        <authorList>
            <person name="Pacheco L.G.C."/>
            <person name="Aguiar E.R.G.R."/>
            <person name="Santos C.S."/>
            <person name="Rocha D.J.P.G."/>
            <person name="Sant'Anna L.O."/>
            <person name="Mattos-Guaraldi A.L."/>
            <person name="Santos L.S."/>
        </authorList>
    </citation>
    <scope>NUCLEOTIDE SEQUENCE [LARGE SCALE GENOMIC DNA]</scope>
    <source>
        <strain evidence="2 3">2299</strain>
    </source>
</reference>
<protein>
    <recommendedName>
        <fullName evidence="1">LHH domain-containing protein</fullName>
    </recommendedName>
</protein>
<comment type="caution">
    <text evidence="2">The sequence shown here is derived from an EMBL/GenBank/DDBJ whole genome shotgun (WGS) entry which is preliminary data.</text>
</comment>
<evidence type="ECO:0000259" key="1">
    <source>
        <dbReference type="Pfam" id="PF14411"/>
    </source>
</evidence>
<dbReference type="Proteomes" id="UP000316859">
    <property type="component" value="Unassembled WGS sequence"/>
</dbReference>
<proteinExistence type="predicted"/>
<organism evidence="2 3">
    <name type="scientific">Corynebacterium guaraldiae</name>
    <dbReference type="NCBI Taxonomy" id="3051103"/>
    <lineage>
        <taxon>Bacteria</taxon>
        <taxon>Bacillati</taxon>
        <taxon>Actinomycetota</taxon>
        <taxon>Actinomycetes</taxon>
        <taxon>Mycobacteriales</taxon>
        <taxon>Corynebacteriaceae</taxon>
        <taxon>Corynebacterium</taxon>
    </lineage>
</organism>
<keyword evidence="3" id="KW-1185">Reference proteome</keyword>
<sequence length="105" mass="12451">MQSAQRGVPSPGSWWWNWQQCQFNEAWRAPIWIDRNPVNLHHIGQDDRTAVVEITKQMHTENAKVLPIFHRMNGSGFPTDVTLDDRASFRECRHTYWKEKALDYL</sequence>
<dbReference type="EMBL" id="VKDI01000029">
    <property type="protein sequence ID" value="TRX47043.1"/>
    <property type="molecule type" value="Genomic_DNA"/>
</dbReference>
<gene>
    <name evidence="2" type="ORF">FNY88_11095</name>
</gene>
<accession>A0ABY3CS76</accession>
<dbReference type="InterPro" id="IPR026834">
    <property type="entry name" value="LHH"/>
</dbReference>
<dbReference type="Pfam" id="PF14411">
    <property type="entry name" value="LHH"/>
    <property type="match status" value="1"/>
</dbReference>